<reference evidence="8" key="1">
    <citation type="submission" date="2021-05" db="EMBL/GenBank/DDBJ databases">
        <title>Comparative genomics of three Colletotrichum scovillei strains and genetic complementation revealed genes involved fungal growth and virulence on chili pepper.</title>
        <authorList>
            <person name="Hsieh D.-K."/>
            <person name="Chuang S.-C."/>
            <person name="Chen C.-Y."/>
            <person name="Chao Y.-T."/>
            <person name="Lu M.-Y.J."/>
            <person name="Lee M.-H."/>
            <person name="Shih M.-C."/>
        </authorList>
    </citation>
    <scope>NUCLEOTIDE SEQUENCE</scope>
    <source>
        <strain evidence="8">Coll-153</strain>
    </source>
</reference>
<dbReference type="GO" id="GO:0004252">
    <property type="term" value="F:serine-type endopeptidase activity"/>
    <property type="evidence" value="ECO:0007669"/>
    <property type="project" value="InterPro"/>
</dbReference>
<dbReference type="EMBL" id="JAESDN010000010">
    <property type="protein sequence ID" value="KAG7044340.1"/>
    <property type="molecule type" value="Genomic_DNA"/>
</dbReference>
<dbReference type="PROSITE" id="PS00136">
    <property type="entry name" value="SUBTILASE_ASP"/>
    <property type="match status" value="1"/>
</dbReference>
<dbReference type="GO" id="GO:0006508">
    <property type="term" value="P:proteolysis"/>
    <property type="evidence" value="ECO:0007669"/>
    <property type="project" value="UniProtKB-KW"/>
</dbReference>
<keyword evidence="9" id="KW-1185">Reference proteome</keyword>
<evidence type="ECO:0000256" key="5">
    <source>
        <dbReference type="PROSITE-ProRule" id="PRU01240"/>
    </source>
</evidence>
<dbReference type="InterPro" id="IPR056002">
    <property type="entry name" value="DUF7580"/>
</dbReference>
<feature type="domain" description="DUF7580" evidence="7">
    <location>
        <begin position="12"/>
        <end position="231"/>
    </location>
</feature>
<evidence type="ECO:0000256" key="3">
    <source>
        <dbReference type="ARBA" id="ARBA00022801"/>
    </source>
</evidence>
<evidence type="ECO:0000256" key="1">
    <source>
        <dbReference type="ARBA" id="ARBA00011073"/>
    </source>
</evidence>
<proteinExistence type="inferred from homology"/>
<evidence type="ECO:0000259" key="6">
    <source>
        <dbReference type="Pfam" id="PF00082"/>
    </source>
</evidence>
<protein>
    <submittedName>
        <fullName evidence="8">Extracellular alkaline serine protease</fullName>
    </submittedName>
</protein>
<dbReference type="InterPro" id="IPR023827">
    <property type="entry name" value="Peptidase_S8_Asp-AS"/>
</dbReference>
<dbReference type="Gene3D" id="3.40.50.200">
    <property type="entry name" value="Peptidase S8/S53 domain"/>
    <property type="match status" value="1"/>
</dbReference>
<dbReference type="PRINTS" id="PR00723">
    <property type="entry name" value="SUBTILISIN"/>
</dbReference>
<evidence type="ECO:0000313" key="8">
    <source>
        <dbReference type="EMBL" id="KAG7044340.1"/>
    </source>
</evidence>
<dbReference type="InterPro" id="IPR051048">
    <property type="entry name" value="Peptidase_S8/S53_subtilisin"/>
</dbReference>
<evidence type="ECO:0000313" key="9">
    <source>
        <dbReference type="Proteomes" id="UP000699042"/>
    </source>
</evidence>
<dbReference type="InterPro" id="IPR015500">
    <property type="entry name" value="Peptidase_S8_subtilisin-rel"/>
</dbReference>
<keyword evidence="2 8" id="KW-0645">Protease</keyword>
<dbReference type="PROSITE" id="PS51892">
    <property type="entry name" value="SUBTILASE"/>
    <property type="match status" value="1"/>
</dbReference>
<dbReference type="PANTHER" id="PTHR43399:SF4">
    <property type="entry name" value="CELL WALL-ASSOCIATED PROTEASE"/>
    <property type="match status" value="1"/>
</dbReference>
<dbReference type="InterPro" id="IPR036852">
    <property type="entry name" value="Peptidase_S8/S53_dom_sf"/>
</dbReference>
<dbReference type="Proteomes" id="UP000699042">
    <property type="component" value="Unassembled WGS sequence"/>
</dbReference>
<keyword evidence="3" id="KW-0378">Hydrolase</keyword>
<dbReference type="SUPFAM" id="SSF52743">
    <property type="entry name" value="Subtilisin-like"/>
    <property type="match status" value="1"/>
</dbReference>
<dbReference type="Pfam" id="PF24476">
    <property type="entry name" value="DUF7580"/>
    <property type="match status" value="1"/>
</dbReference>
<evidence type="ECO:0000256" key="2">
    <source>
        <dbReference type="ARBA" id="ARBA00022670"/>
    </source>
</evidence>
<evidence type="ECO:0000259" key="7">
    <source>
        <dbReference type="Pfam" id="PF24476"/>
    </source>
</evidence>
<gene>
    <name evidence="8" type="ORF">JMJ77_003803</name>
</gene>
<feature type="domain" description="Peptidase S8/S53" evidence="6">
    <location>
        <begin position="337"/>
        <end position="542"/>
    </location>
</feature>
<sequence>MERLSGIVPNAYCRASNQNASRVPADLCTLLAECANFRQGLNMTLCQLIHDDTPVIQGSRNADQRTTQPEIALGHLIDQKMLASGGRILSANKAIIYLNLSLSLLHLSSETWIGRSWSVDNIYFLHDPHKSPNILQLDHPYLSRSLNKVEIAPDIFQPRSGLRYDRVSVLSFVRMVIEIMEGKRLRLEAHINDFDLLHEMEKAVEKIPKVERLLRYALKSCLEFCREPNPDSVKDKDWLWEHVVQPFEELVNSYKKVPYQEIEWLPESCKGTTLSQRLRKTKDQRTEPMLQSFSKALKESRGETFNSERIASVNKWFSRLERINDVLEIRSQNETPKTAIAVIDTGIDMNDRNAEEIWGYRDFIDGHDEIKVDDTGHGTAIIDLIYRVYEPAKIFVARVLSTEERNETIEGERLVAEAIEWALEMNVDIICIAMGFQSVHGLKLQEAVTKASSQGKLVFAAAANESHANGIAYPARYSSHVFCMFSTDAGLKNSRSINPEKRKGSNNFAILGEDIKLASGELGKGTSFSTAIASGFAASLLDFSRQSDHVEYLPTFRFLSRQSGMREVFSKISIHDLGFDSRSVLPPLAIMMPDIM</sequence>
<dbReference type="InterPro" id="IPR000209">
    <property type="entry name" value="Peptidase_S8/S53_dom"/>
</dbReference>
<keyword evidence="4" id="KW-0720">Serine protease</keyword>
<comment type="similarity">
    <text evidence="1 5">Belongs to the peptidase S8 family.</text>
</comment>
<dbReference type="Pfam" id="PF00082">
    <property type="entry name" value="Peptidase_S8"/>
    <property type="match status" value="1"/>
</dbReference>
<comment type="caution">
    <text evidence="8">The sequence shown here is derived from an EMBL/GenBank/DDBJ whole genome shotgun (WGS) entry which is preliminary data.</text>
</comment>
<organism evidence="8 9">
    <name type="scientific">Colletotrichum scovillei</name>
    <dbReference type="NCBI Taxonomy" id="1209932"/>
    <lineage>
        <taxon>Eukaryota</taxon>
        <taxon>Fungi</taxon>
        <taxon>Dikarya</taxon>
        <taxon>Ascomycota</taxon>
        <taxon>Pezizomycotina</taxon>
        <taxon>Sordariomycetes</taxon>
        <taxon>Hypocreomycetidae</taxon>
        <taxon>Glomerellales</taxon>
        <taxon>Glomerellaceae</taxon>
        <taxon>Colletotrichum</taxon>
        <taxon>Colletotrichum acutatum species complex</taxon>
    </lineage>
</organism>
<evidence type="ECO:0000256" key="4">
    <source>
        <dbReference type="ARBA" id="ARBA00022825"/>
    </source>
</evidence>
<dbReference type="AlphaFoldDB" id="A0A9P7QY47"/>
<comment type="caution">
    <text evidence="5">Lacks conserved residue(s) required for the propagation of feature annotation.</text>
</comment>
<name>A0A9P7QY47_9PEZI</name>
<accession>A0A9P7QY47</accession>
<dbReference type="PANTHER" id="PTHR43399">
    <property type="entry name" value="SUBTILISIN-RELATED"/>
    <property type="match status" value="1"/>
</dbReference>